<dbReference type="SUPFAM" id="SSF52058">
    <property type="entry name" value="L domain-like"/>
    <property type="match status" value="1"/>
</dbReference>
<organism evidence="2">
    <name type="scientific">Gaeavirus sp</name>
    <dbReference type="NCBI Taxonomy" id="2487767"/>
    <lineage>
        <taxon>Viruses</taxon>
        <taxon>Varidnaviria</taxon>
        <taxon>Bamfordvirae</taxon>
        <taxon>Nucleocytoviricota</taxon>
        <taxon>Megaviricetes</taxon>
        <taxon>Imitervirales</taxon>
        <taxon>Mimiviridae</taxon>
        <taxon>Klosneuvirinae</taxon>
    </lineage>
</organism>
<reference evidence="2" key="1">
    <citation type="submission" date="2018-10" db="EMBL/GenBank/DDBJ databases">
        <title>Hidden diversity of soil giant viruses.</title>
        <authorList>
            <person name="Schulz F."/>
            <person name="Alteio L."/>
            <person name="Goudeau D."/>
            <person name="Ryan E.M."/>
            <person name="Malmstrom R.R."/>
            <person name="Blanchard J."/>
            <person name="Woyke T."/>
        </authorList>
    </citation>
    <scope>NUCLEOTIDE SEQUENCE</scope>
    <source>
        <strain evidence="2">GAV1</strain>
    </source>
</reference>
<accession>A0A3G4ZYA1</accession>
<dbReference type="Gene3D" id="3.80.10.10">
    <property type="entry name" value="Ribonuclease Inhibitor"/>
    <property type="match status" value="1"/>
</dbReference>
<keyword evidence="1" id="KW-0677">Repeat</keyword>
<dbReference type="InterPro" id="IPR051251">
    <property type="entry name" value="STK_FNIP-Repeat"/>
</dbReference>
<dbReference type="InterPro" id="IPR008615">
    <property type="entry name" value="FNIP"/>
</dbReference>
<name>A0A3G4ZYA1_9VIRU</name>
<evidence type="ECO:0008006" key="3">
    <source>
        <dbReference type="Google" id="ProtNLM"/>
    </source>
</evidence>
<protein>
    <recommendedName>
        <fullName evidence="3">FNIP repeat-containing protein</fullName>
    </recommendedName>
</protein>
<sequence>MPIKQRDIYKYYNHNRTVLRFPDELNESINHIELSPKTRSIIFGYQYNESIDLITFPPNLQTIEFGNDFNQPIDKVKFPSKIISISFGCKFNQPIHKVIFPTSIESLSFGYLFDRPLNNLPINLKILTFRNISLENLTNLPPSLEKIIISFNSWHHMNCEYAKRIKLPYGCVIVNNNNEPLIQTT</sequence>
<dbReference type="PANTHER" id="PTHR32134">
    <property type="entry name" value="FNIP REPEAT-CONTAINING PROTEIN"/>
    <property type="match status" value="1"/>
</dbReference>
<evidence type="ECO:0000313" key="2">
    <source>
        <dbReference type="EMBL" id="AYV79895.1"/>
    </source>
</evidence>
<dbReference type="PANTHER" id="PTHR32134:SF92">
    <property type="entry name" value="FNIP REPEAT-CONTAINING PROTEIN"/>
    <property type="match status" value="1"/>
</dbReference>
<gene>
    <name evidence="2" type="ORF">Gaeavirus1_32</name>
</gene>
<dbReference type="InterPro" id="IPR032675">
    <property type="entry name" value="LRR_dom_sf"/>
</dbReference>
<dbReference type="Pfam" id="PF05725">
    <property type="entry name" value="FNIP"/>
    <property type="match status" value="2"/>
</dbReference>
<dbReference type="EMBL" id="MK072199">
    <property type="protein sequence ID" value="AYV79895.1"/>
    <property type="molecule type" value="Genomic_DNA"/>
</dbReference>
<evidence type="ECO:0000256" key="1">
    <source>
        <dbReference type="ARBA" id="ARBA00022737"/>
    </source>
</evidence>
<proteinExistence type="predicted"/>